<evidence type="ECO:0000313" key="1">
    <source>
        <dbReference type="EMBL" id="RKN49537.1"/>
    </source>
</evidence>
<proteinExistence type="predicted"/>
<protein>
    <submittedName>
        <fullName evidence="1">Uncharacterized protein</fullName>
    </submittedName>
</protein>
<evidence type="ECO:0000313" key="2">
    <source>
        <dbReference type="Proteomes" id="UP000281726"/>
    </source>
</evidence>
<organism evidence="1 2">
    <name type="scientific">Micromonospora endolithica</name>
    <dbReference type="NCBI Taxonomy" id="230091"/>
    <lineage>
        <taxon>Bacteria</taxon>
        <taxon>Bacillati</taxon>
        <taxon>Actinomycetota</taxon>
        <taxon>Actinomycetes</taxon>
        <taxon>Micromonosporales</taxon>
        <taxon>Micromonosporaceae</taxon>
        <taxon>Micromonospora</taxon>
    </lineage>
</organism>
<dbReference type="AlphaFoldDB" id="A0A3A9ZPX9"/>
<name>A0A3A9ZPX9_9ACTN</name>
<dbReference type="Proteomes" id="UP000281726">
    <property type="component" value="Unassembled WGS sequence"/>
</dbReference>
<reference evidence="1 2" key="1">
    <citation type="journal article" date="2004" name="Syst. Appl. Microbiol.">
        <title>Cryptoendolithic actinomycetes from antarctic sandstone rock samples: Micromonospora endolithica sp. nov. and two isolates related to Micromonospora coerulea Jensen 1932.</title>
        <authorList>
            <person name="Hirsch P."/>
            <person name="Mevs U."/>
            <person name="Kroppenstedt R.M."/>
            <person name="Schumann P."/>
            <person name="Stackebrandt E."/>
        </authorList>
    </citation>
    <scope>NUCLEOTIDE SEQUENCE [LARGE SCALE GENOMIC DNA]</scope>
    <source>
        <strain evidence="1 2">JCM 12677</strain>
    </source>
</reference>
<dbReference type="EMBL" id="RBAK01000002">
    <property type="protein sequence ID" value="RKN49537.1"/>
    <property type="molecule type" value="Genomic_DNA"/>
</dbReference>
<sequence length="71" mass="7685">MSVKMYRHRHLSMLVVVRRTAMAPSRPARLRRRGLLGVPALVVAALTVVARPAPASAAPKAECLADLLQES</sequence>
<gene>
    <name evidence="1" type="ORF">D7223_08675</name>
</gene>
<keyword evidence="2" id="KW-1185">Reference proteome</keyword>
<comment type="caution">
    <text evidence="1">The sequence shown here is derived from an EMBL/GenBank/DDBJ whole genome shotgun (WGS) entry which is preliminary data.</text>
</comment>
<accession>A0A3A9ZPX9</accession>